<dbReference type="Gene3D" id="3.30.710.10">
    <property type="entry name" value="Potassium Channel Kv1.1, Chain A"/>
    <property type="match status" value="1"/>
</dbReference>
<organism evidence="3 4">
    <name type="scientific">Apatococcus lobatus</name>
    <dbReference type="NCBI Taxonomy" id="904363"/>
    <lineage>
        <taxon>Eukaryota</taxon>
        <taxon>Viridiplantae</taxon>
        <taxon>Chlorophyta</taxon>
        <taxon>core chlorophytes</taxon>
        <taxon>Trebouxiophyceae</taxon>
        <taxon>Chlorellales</taxon>
        <taxon>Chlorellaceae</taxon>
        <taxon>Apatococcus</taxon>
    </lineage>
</organism>
<keyword evidence="4" id="KW-1185">Reference proteome</keyword>
<evidence type="ECO:0000259" key="2">
    <source>
        <dbReference type="Pfam" id="PF00651"/>
    </source>
</evidence>
<comment type="pathway">
    <text evidence="1">Protein modification; protein ubiquitination.</text>
</comment>
<sequence>MLQDLGKSRRTFTEEQLVIPASMLSDFTAEDVKAFLCQVYNFNNLQLRSVEEAHQLLRLADRFDSAKLLKHCADYLCSQHDALFKPTTGEEGALKWALLAEQHGLDDMLSCALKYIACNFFILRSDVRLGQLRAATLVQLTQDMHAMTSVVTASPPSMYGDDEYNQLQPKRVFCRKQGCIGHQQPMKAVYFPGASAMSHCVGMEVQPCHGHAW</sequence>
<reference evidence="3 4" key="1">
    <citation type="journal article" date="2024" name="Nat. Commun.">
        <title>Phylogenomics reveals the evolutionary origins of lichenization in chlorophyte algae.</title>
        <authorList>
            <person name="Puginier C."/>
            <person name="Libourel C."/>
            <person name="Otte J."/>
            <person name="Skaloud P."/>
            <person name="Haon M."/>
            <person name="Grisel S."/>
            <person name="Petersen M."/>
            <person name="Berrin J.G."/>
            <person name="Delaux P.M."/>
            <person name="Dal Grande F."/>
            <person name="Keller J."/>
        </authorList>
    </citation>
    <scope>NUCLEOTIDE SEQUENCE [LARGE SCALE GENOMIC DNA]</scope>
    <source>
        <strain evidence="3 4">SAG 2145</strain>
    </source>
</reference>
<accession>A0AAW1Q2I2</accession>
<evidence type="ECO:0000256" key="1">
    <source>
        <dbReference type="ARBA" id="ARBA00004906"/>
    </source>
</evidence>
<protein>
    <recommendedName>
        <fullName evidence="2">BTB domain-containing protein</fullName>
    </recommendedName>
</protein>
<dbReference type="EMBL" id="JALJOS010000089">
    <property type="protein sequence ID" value="KAK9816175.1"/>
    <property type="molecule type" value="Genomic_DNA"/>
</dbReference>
<dbReference type="AlphaFoldDB" id="A0AAW1Q2I2"/>
<gene>
    <name evidence="3" type="ORF">WJX74_001523</name>
</gene>
<name>A0AAW1Q2I2_9CHLO</name>
<dbReference type="Proteomes" id="UP001438707">
    <property type="component" value="Unassembled WGS sequence"/>
</dbReference>
<proteinExistence type="predicted"/>
<dbReference type="InterPro" id="IPR000210">
    <property type="entry name" value="BTB/POZ_dom"/>
</dbReference>
<evidence type="ECO:0000313" key="3">
    <source>
        <dbReference type="EMBL" id="KAK9816175.1"/>
    </source>
</evidence>
<comment type="caution">
    <text evidence="3">The sequence shown here is derived from an EMBL/GenBank/DDBJ whole genome shotgun (WGS) entry which is preliminary data.</text>
</comment>
<dbReference type="Pfam" id="PF00651">
    <property type="entry name" value="BTB"/>
    <property type="match status" value="1"/>
</dbReference>
<dbReference type="InterPro" id="IPR011333">
    <property type="entry name" value="SKP1/BTB/POZ_sf"/>
</dbReference>
<feature type="domain" description="BTB" evidence="2">
    <location>
        <begin position="23"/>
        <end position="79"/>
    </location>
</feature>
<evidence type="ECO:0000313" key="4">
    <source>
        <dbReference type="Proteomes" id="UP001438707"/>
    </source>
</evidence>